<keyword evidence="4" id="KW-0539">Nucleus</keyword>
<dbReference type="RefSeq" id="XP_002738883.1">
    <property type="nucleotide sequence ID" value="XM_002738837.1"/>
</dbReference>
<protein>
    <submittedName>
        <fullName evidence="7">Retinoblastoma-binding protein 5-like</fullName>
    </submittedName>
</protein>
<feature type="region of interest" description="Disordered" evidence="5">
    <location>
        <begin position="194"/>
        <end position="310"/>
    </location>
</feature>
<feature type="non-terminal residue" evidence="7">
    <location>
        <position position="1"/>
    </location>
</feature>
<evidence type="ECO:0000256" key="5">
    <source>
        <dbReference type="SAM" id="MobiDB-lite"/>
    </source>
</evidence>
<dbReference type="InterPro" id="IPR011047">
    <property type="entry name" value="Quinoprotein_ADH-like_sf"/>
</dbReference>
<keyword evidence="2" id="KW-0853">WD repeat</keyword>
<evidence type="ECO:0000256" key="4">
    <source>
        <dbReference type="ARBA" id="ARBA00023242"/>
    </source>
</evidence>
<dbReference type="InterPro" id="IPR037850">
    <property type="entry name" value="RBBP5/Swd1"/>
</dbReference>
<evidence type="ECO:0000313" key="7">
    <source>
        <dbReference type="RefSeq" id="XP_002738883.1"/>
    </source>
</evidence>
<dbReference type="InterPro" id="IPR015943">
    <property type="entry name" value="WD40/YVTN_repeat-like_dom_sf"/>
</dbReference>
<dbReference type="PANTHER" id="PTHR44040">
    <property type="entry name" value="RETINOBLASTOMA-BINDING PROTEIN 5"/>
    <property type="match status" value="1"/>
</dbReference>
<organism evidence="6 7">
    <name type="scientific">Saccoglossus kowalevskii</name>
    <name type="common">Acorn worm</name>
    <dbReference type="NCBI Taxonomy" id="10224"/>
    <lineage>
        <taxon>Eukaryota</taxon>
        <taxon>Metazoa</taxon>
        <taxon>Hemichordata</taxon>
        <taxon>Enteropneusta</taxon>
        <taxon>Harrimaniidae</taxon>
        <taxon>Saccoglossus</taxon>
    </lineage>
</organism>
<gene>
    <name evidence="7" type="primary">LOC100367539</name>
</gene>
<dbReference type="Gene3D" id="2.130.10.10">
    <property type="entry name" value="YVTN repeat-like/Quinoprotein amine dehydrogenase"/>
    <property type="match status" value="1"/>
</dbReference>
<evidence type="ECO:0000256" key="1">
    <source>
        <dbReference type="ARBA" id="ARBA00004123"/>
    </source>
</evidence>
<feature type="compositionally biased region" description="Basic residues" evidence="5">
    <location>
        <begin position="273"/>
        <end position="287"/>
    </location>
</feature>
<dbReference type="SUPFAM" id="SSF50998">
    <property type="entry name" value="Quinoprotein alcohol dehydrogenase-like"/>
    <property type="match status" value="1"/>
</dbReference>
<evidence type="ECO:0000313" key="6">
    <source>
        <dbReference type="Proteomes" id="UP000694865"/>
    </source>
</evidence>
<evidence type="ECO:0000256" key="3">
    <source>
        <dbReference type="ARBA" id="ARBA00022737"/>
    </source>
</evidence>
<keyword evidence="3" id="KW-0677">Repeat</keyword>
<feature type="region of interest" description="Disordered" evidence="5">
    <location>
        <begin position="136"/>
        <end position="162"/>
    </location>
</feature>
<dbReference type="GeneID" id="100367539"/>
<proteinExistence type="predicted"/>
<keyword evidence="6" id="KW-1185">Reference proteome</keyword>
<dbReference type="Proteomes" id="UP000694865">
    <property type="component" value="Unplaced"/>
</dbReference>
<dbReference type="PANTHER" id="PTHR44040:SF1">
    <property type="entry name" value="RETINOBLASTOMA-BINDING PROTEIN 5"/>
    <property type="match status" value="1"/>
</dbReference>
<evidence type="ECO:0000256" key="2">
    <source>
        <dbReference type="ARBA" id="ARBA00022574"/>
    </source>
</evidence>
<sequence length="310" mass="34539">CFLVNSADRIIRVYESGEVLACGKDGEPEPIQKLQDLVNRTPWKKCCFSGDGEYIVAGSARQHALYIWEKSIGNLVKILHGTRGELLLDVVWHPVRPIIASVSSGVVSVWAQNQVENWSAFAPDFKELDENVEYEERESEFDIEDEDKSVEDPVDSNTLEDEEVDVTTVDSIVAFVSSDEDDEDKNALLYLPISPEVDEPEGGWGPATADPTDEASLTSQQQQQQQQHQQKRSGDLASPSPKKKKVKTVEIEMEGAPLDEIHPLLNTKGDGKSRKKNTQSKKKKTSKHRDTTESRDSTSVLSTEDLITEA</sequence>
<reference evidence="7" key="1">
    <citation type="submission" date="2025-08" db="UniProtKB">
        <authorList>
            <consortium name="RefSeq"/>
        </authorList>
    </citation>
    <scope>IDENTIFICATION</scope>
    <source>
        <tissue evidence="7">Testes</tissue>
    </source>
</reference>
<comment type="subcellular location">
    <subcellularLocation>
        <location evidence="1">Nucleus</location>
    </subcellularLocation>
</comment>
<accession>A0ABM0GWI0</accession>
<name>A0ABM0GWI0_SACKO</name>